<dbReference type="InterPro" id="IPR029063">
    <property type="entry name" value="SAM-dependent_MTases_sf"/>
</dbReference>
<evidence type="ECO:0000313" key="2">
    <source>
        <dbReference type="EMBL" id="ETR72161.1"/>
    </source>
</evidence>
<dbReference type="SUPFAM" id="SSF53335">
    <property type="entry name" value="S-adenosyl-L-methionine-dependent methyltransferases"/>
    <property type="match status" value="1"/>
</dbReference>
<dbReference type="Gene3D" id="3.40.50.150">
    <property type="entry name" value="Vaccinia Virus protein VP39"/>
    <property type="match status" value="1"/>
</dbReference>
<dbReference type="PROSITE" id="PS50123">
    <property type="entry name" value="CHER"/>
    <property type="match status" value="1"/>
</dbReference>
<sequence length="85" mass="10395">MKDIVQFEKHSLVTNPPYEDIDIITCRNVIIYFNNVLQTKVFYKFYQALNQKGYLMIGRYEMLHNDARRFFSCINFDNRLYQKKK</sequence>
<proteinExistence type="predicted"/>
<dbReference type="GO" id="GO:0008757">
    <property type="term" value="F:S-adenosylmethionine-dependent methyltransferase activity"/>
    <property type="evidence" value="ECO:0007669"/>
    <property type="project" value="InterPro"/>
</dbReference>
<dbReference type="Proteomes" id="UP000189670">
    <property type="component" value="Unassembled WGS sequence"/>
</dbReference>
<dbReference type="Pfam" id="PF01739">
    <property type="entry name" value="CheR"/>
    <property type="match status" value="1"/>
</dbReference>
<dbReference type="InterPro" id="IPR022642">
    <property type="entry name" value="CheR_C"/>
</dbReference>
<organism evidence="2 3">
    <name type="scientific">Candidatus Magnetoglobus multicellularis str. Araruama</name>
    <dbReference type="NCBI Taxonomy" id="890399"/>
    <lineage>
        <taxon>Bacteria</taxon>
        <taxon>Pseudomonadati</taxon>
        <taxon>Thermodesulfobacteriota</taxon>
        <taxon>Desulfobacteria</taxon>
        <taxon>Desulfobacterales</taxon>
        <taxon>Desulfobacteraceae</taxon>
        <taxon>Candidatus Magnetoglobus</taxon>
    </lineage>
</organism>
<comment type="caution">
    <text evidence="2">The sequence shown here is derived from an EMBL/GenBank/DDBJ whole genome shotgun (WGS) entry which is preliminary data.</text>
</comment>
<dbReference type="InterPro" id="IPR000780">
    <property type="entry name" value="CheR_MeTrfase"/>
</dbReference>
<reference evidence="3" key="1">
    <citation type="submission" date="2012-11" db="EMBL/GenBank/DDBJ databases">
        <authorList>
            <person name="Lucero-Rivera Y.E."/>
            <person name="Tovar-Ramirez D."/>
        </authorList>
    </citation>
    <scope>NUCLEOTIDE SEQUENCE [LARGE SCALE GENOMIC DNA]</scope>
    <source>
        <strain evidence="3">Araruama</strain>
    </source>
</reference>
<dbReference type="PANTHER" id="PTHR24422:SF10">
    <property type="entry name" value="CHEMOTAXIS PROTEIN METHYLTRANSFERASE 2"/>
    <property type="match status" value="1"/>
</dbReference>
<dbReference type="EMBL" id="ATBP01000177">
    <property type="protein sequence ID" value="ETR72161.1"/>
    <property type="molecule type" value="Genomic_DNA"/>
</dbReference>
<dbReference type="InterPro" id="IPR050903">
    <property type="entry name" value="Bact_Chemotaxis_MeTrfase"/>
</dbReference>
<dbReference type="PRINTS" id="PR00996">
    <property type="entry name" value="CHERMTFRASE"/>
</dbReference>
<evidence type="ECO:0000259" key="1">
    <source>
        <dbReference type="PROSITE" id="PS50123"/>
    </source>
</evidence>
<gene>
    <name evidence="2" type="ORF">OMM_07678</name>
</gene>
<protein>
    <recommendedName>
        <fullName evidence="1">CheR-type methyltransferase domain-containing protein</fullName>
    </recommendedName>
</protein>
<accession>A0A1V1PBD3</accession>
<dbReference type="AlphaFoldDB" id="A0A1V1PBD3"/>
<dbReference type="PANTHER" id="PTHR24422">
    <property type="entry name" value="CHEMOTAXIS PROTEIN METHYLTRANSFERASE"/>
    <property type="match status" value="1"/>
</dbReference>
<evidence type="ECO:0000313" key="3">
    <source>
        <dbReference type="Proteomes" id="UP000189670"/>
    </source>
</evidence>
<name>A0A1V1PBD3_9BACT</name>
<feature type="domain" description="CheR-type methyltransferase" evidence="1">
    <location>
        <begin position="1"/>
        <end position="84"/>
    </location>
</feature>